<reference evidence="2" key="1">
    <citation type="journal article" date="2023" name="bioRxiv">
        <title>Scaffold-level genome assemblies of two parasitoid biocontrol wasps reveal the parthenogenesis mechanism and an associated novel virus.</title>
        <authorList>
            <person name="Inwood S."/>
            <person name="Skelly J."/>
            <person name="Guhlin J."/>
            <person name="Harrop T."/>
            <person name="Goldson S."/>
            <person name="Dearden P."/>
        </authorList>
    </citation>
    <scope>NUCLEOTIDE SEQUENCE</scope>
    <source>
        <strain evidence="2">Lincoln</strain>
        <tissue evidence="2">Whole body</tissue>
    </source>
</reference>
<evidence type="ECO:0000256" key="1">
    <source>
        <dbReference type="SAM" id="MobiDB-lite"/>
    </source>
</evidence>
<evidence type="ECO:0000313" key="2">
    <source>
        <dbReference type="EMBL" id="KAK0178873.1"/>
    </source>
</evidence>
<feature type="compositionally biased region" description="Polar residues" evidence="1">
    <location>
        <begin position="57"/>
        <end position="67"/>
    </location>
</feature>
<organism evidence="2 3">
    <name type="scientific">Microctonus hyperodae</name>
    <name type="common">Parasitoid wasp</name>
    <dbReference type="NCBI Taxonomy" id="165561"/>
    <lineage>
        <taxon>Eukaryota</taxon>
        <taxon>Metazoa</taxon>
        <taxon>Ecdysozoa</taxon>
        <taxon>Arthropoda</taxon>
        <taxon>Hexapoda</taxon>
        <taxon>Insecta</taxon>
        <taxon>Pterygota</taxon>
        <taxon>Neoptera</taxon>
        <taxon>Endopterygota</taxon>
        <taxon>Hymenoptera</taxon>
        <taxon>Apocrita</taxon>
        <taxon>Ichneumonoidea</taxon>
        <taxon>Braconidae</taxon>
        <taxon>Euphorinae</taxon>
        <taxon>Microctonus</taxon>
    </lineage>
</organism>
<protein>
    <submittedName>
        <fullName evidence="2">Uncharacterized protein</fullName>
    </submittedName>
</protein>
<feature type="region of interest" description="Disordered" evidence="1">
    <location>
        <begin position="48"/>
        <end position="71"/>
    </location>
</feature>
<sequence>MGRVGLRQLSLVAKIIGTSANGNDIVGIAVSVLTRDYSSLREASRDPYLAHERRGNHSLNSGPSIENQWLRDPVRNQDPCLKWGEGQRDELRGGGLEGYHGAFDPWRVINIA</sequence>
<comment type="caution">
    <text evidence="2">The sequence shown here is derived from an EMBL/GenBank/DDBJ whole genome shotgun (WGS) entry which is preliminary data.</text>
</comment>
<name>A0AA39G040_MICHY</name>
<dbReference type="EMBL" id="JAQQBR010000004">
    <property type="protein sequence ID" value="KAK0178873.1"/>
    <property type="molecule type" value="Genomic_DNA"/>
</dbReference>
<dbReference type="AlphaFoldDB" id="A0AA39G040"/>
<keyword evidence="3" id="KW-1185">Reference proteome</keyword>
<dbReference type="Proteomes" id="UP001168972">
    <property type="component" value="Unassembled WGS sequence"/>
</dbReference>
<reference evidence="2" key="2">
    <citation type="submission" date="2023-03" db="EMBL/GenBank/DDBJ databases">
        <authorList>
            <person name="Inwood S.N."/>
            <person name="Skelly J.G."/>
            <person name="Guhlin J."/>
            <person name="Harrop T.W.R."/>
            <person name="Goldson S.G."/>
            <person name="Dearden P.K."/>
        </authorList>
    </citation>
    <scope>NUCLEOTIDE SEQUENCE</scope>
    <source>
        <strain evidence="2">Lincoln</strain>
        <tissue evidence="2">Whole body</tissue>
    </source>
</reference>
<gene>
    <name evidence="2" type="ORF">PV327_007716</name>
</gene>
<proteinExistence type="predicted"/>
<evidence type="ECO:0000313" key="3">
    <source>
        <dbReference type="Proteomes" id="UP001168972"/>
    </source>
</evidence>
<accession>A0AA39G040</accession>